<sequence length="360" mass="36689">MLLNSVLTALLGLGSLAAAAPASAERDATPAERGLRYRSKAQRRSPLIIQETVVEQSITIVQNQNLGLISQLAAIAEQELAALVQSQVALVTQLEEIKNNIRINHFRAKFSQVNTVIVTVTNIVDARDPANVNKRYLLNQLLADNGAPDKQLLVMVSQAQEMTIGASPTVDLSRILGTAASASVLSTATSSPVVAGFDPSAPFGLFNGSMILPYNTSAPSSAVVFEDPANIIFAQGSGGAGGSLFVESAAGFSRDCAVFAAQQNSFLSLAGLQLFSSVEQAAAAQLAAIQLGTALPVIPPSVLAGNSDLASALAGLRGATSTSSEAAATETAAASSTETADATSTESAAAAASSDTSNEG</sequence>
<feature type="chain" id="PRO_5041423200" evidence="2">
    <location>
        <begin position="25"/>
        <end position="360"/>
    </location>
</feature>
<gene>
    <name evidence="3" type="ORF">NKR19_g1910</name>
</gene>
<evidence type="ECO:0000256" key="1">
    <source>
        <dbReference type="SAM" id="MobiDB-lite"/>
    </source>
</evidence>
<evidence type="ECO:0000313" key="4">
    <source>
        <dbReference type="Proteomes" id="UP001174691"/>
    </source>
</evidence>
<comment type="caution">
    <text evidence="3">The sequence shown here is derived from an EMBL/GenBank/DDBJ whole genome shotgun (WGS) entry which is preliminary data.</text>
</comment>
<name>A0AA38S028_9PEZI</name>
<protein>
    <submittedName>
        <fullName evidence="3">Uncharacterized protein</fullName>
    </submittedName>
</protein>
<feature type="region of interest" description="Disordered" evidence="1">
    <location>
        <begin position="320"/>
        <end position="360"/>
    </location>
</feature>
<proteinExistence type="predicted"/>
<feature type="signal peptide" evidence="2">
    <location>
        <begin position="1"/>
        <end position="24"/>
    </location>
</feature>
<dbReference type="AlphaFoldDB" id="A0AA38S028"/>
<accession>A0AA38S028</accession>
<organism evidence="3 4">
    <name type="scientific">Coniochaeta hoffmannii</name>
    <dbReference type="NCBI Taxonomy" id="91930"/>
    <lineage>
        <taxon>Eukaryota</taxon>
        <taxon>Fungi</taxon>
        <taxon>Dikarya</taxon>
        <taxon>Ascomycota</taxon>
        <taxon>Pezizomycotina</taxon>
        <taxon>Sordariomycetes</taxon>
        <taxon>Sordariomycetidae</taxon>
        <taxon>Coniochaetales</taxon>
        <taxon>Coniochaetaceae</taxon>
        <taxon>Coniochaeta</taxon>
    </lineage>
</organism>
<evidence type="ECO:0000256" key="2">
    <source>
        <dbReference type="SAM" id="SignalP"/>
    </source>
</evidence>
<keyword evidence="4" id="KW-1185">Reference proteome</keyword>
<reference evidence="3" key="1">
    <citation type="submission" date="2022-07" db="EMBL/GenBank/DDBJ databases">
        <title>Fungi with potential for degradation of polypropylene.</title>
        <authorList>
            <person name="Gostincar C."/>
        </authorList>
    </citation>
    <scope>NUCLEOTIDE SEQUENCE</scope>
    <source>
        <strain evidence="3">EXF-13287</strain>
    </source>
</reference>
<dbReference type="Proteomes" id="UP001174691">
    <property type="component" value="Unassembled WGS sequence"/>
</dbReference>
<keyword evidence="2" id="KW-0732">Signal</keyword>
<dbReference type="EMBL" id="JANBVN010000018">
    <property type="protein sequence ID" value="KAJ9161829.1"/>
    <property type="molecule type" value="Genomic_DNA"/>
</dbReference>
<evidence type="ECO:0000313" key="3">
    <source>
        <dbReference type="EMBL" id="KAJ9161829.1"/>
    </source>
</evidence>